<name>A0AA35Q2U5_9HYPO</name>
<dbReference type="Proteomes" id="UP001160390">
    <property type="component" value="Unassembled WGS sequence"/>
</dbReference>
<evidence type="ECO:0000313" key="1">
    <source>
        <dbReference type="EMBL" id="CAI6091951.1"/>
    </source>
</evidence>
<proteinExistence type="predicted"/>
<reference evidence="1" key="1">
    <citation type="submission" date="2023-01" db="EMBL/GenBank/DDBJ databases">
        <authorList>
            <person name="Piombo E."/>
        </authorList>
    </citation>
    <scope>NUCLEOTIDE SEQUENCE</scope>
</reference>
<dbReference type="EMBL" id="CABFNP030001195">
    <property type="protein sequence ID" value="CAI6091951.1"/>
    <property type="molecule type" value="Genomic_DNA"/>
</dbReference>
<keyword evidence="2" id="KW-1185">Reference proteome</keyword>
<protein>
    <submittedName>
        <fullName evidence="1">Uncharacterized protein</fullName>
    </submittedName>
</protein>
<dbReference type="AlphaFoldDB" id="A0AA35Q2U5"/>
<gene>
    <name evidence="1" type="ORF">CCHLO57077_00006115</name>
</gene>
<comment type="caution">
    <text evidence="1">The sequence shown here is derived from an EMBL/GenBank/DDBJ whole genome shotgun (WGS) entry which is preliminary data.</text>
</comment>
<accession>A0AA35Q2U5</accession>
<evidence type="ECO:0000313" key="2">
    <source>
        <dbReference type="Proteomes" id="UP001160390"/>
    </source>
</evidence>
<sequence>MAQATGFSPLSTVPPGLKHEILTHCPDPFTLRWLALPSFSAGQDRIATAVVWGCIHPSVQRAASVAVAASKLLAGDLAAPTRNISSNGKLPLDLWRALDPWRTLCCLSVFMIMIMSHTLLMRSSTS</sequence>
<organism evidence="1 2">
    <name type="scientific">Clonostachys chloroleuca</name>
    <dbReference type="NCBI Taxonomy" id="1926264"/>
    <lineage>
        <taxon>Eukaryota</taxon>
        <taxon>Fungi</taxon>
        <taxon>Dikarya</taxon>
        <taxon>Ascomycota</taxon>
        <taxon>Pezizomycotina</taxon>
        <taxon>Sordariomycetes</taxon>
        <taxon>Hypocreomycetidae</taxon>
        <taxon>Hypocreales</taxon>
        <taxon>Bionectriaceae</taxon>
        <taxon>Clonostachys</taxon>
    </lineage>
</organism>